<evidence type="ECO:0000313" key="5">
    <source>
        <dbReference type="Proteomes" id="UP000199019"/>
    </source>
</evidence>
<reference evidence="5" key="1">
    <citation type="submission" date="2016-10" db="EMBL/GenBank/DDBJ databases">
        <authorList>
            <person name="Varghese N."/>
            <person name="Submissions S."/>
        </authorList>
    </citation>
    <scope>NUCLEOTIDE SEQUENCE [LARGE SCALE GENOMIC DNA]</scope>
    <source>
        <strain evidence="5">CGMCC 1.6963</strain>
    </source>
</reference>
<feature type="region of interest" description="Disordered" evidence="3">
    <location>
        <begin position="1"/>
        <end position="20"/>
    </location>
</feature>
<sequence length="420" mass="47064">MPPSPDDRGTADQPWLAEPESPQHQAWLASERDRLWRFGVAAVLPEGGFGWLDDDGRVDPSRPVEAWVSCRMTHVAALELLAGREDAAAVLDHGVRALEATLLDRERDGWYAAVGGGGPVTDKRAYEHAFVLLAAAGAVAAGHPSGERLLRHAQEVFDAHFWSDGEAMVVDVWDRDWEQLEQYRGANANMHSVEALLAVHDVTGDRRWLDRALSVTDRLVNQQARSHGWLLPEHYTPAWEPMLDYNREEPAHPFRPYGATVGHLMEWARLTLHVRTALGSEAPDWMLDAARNLFMVAVRAGWEADGAEGFVYTTDFSGVPVVRARLHWVVAEAIAAAYALWDVTADEGYRTWYTAWWDYANRFLLDRDRGSWRHELDEQNRPAATVWQGKPDVYHAYQAALLPSLDTITSFAGALAPHRG</sequence>
<proteinExistence type="inferred from homology"/>
<dbReference type="EMBL" id="FOHB01000005">
    <property type="protein sequence ID" value="SES34694.1"/>
    <property type="molecule type" value="Genomic_DNA"/>
</dbReference>
<dbReference type="Proteomes" id="UP000199019">
    <property type="component" value="Unassembled WGS sequence"/>
</dbReference>
<evidence type="ECO:0000256" key="2">
    <source>
        <dbReference type="ARBA" id="ARBA00023235"/>
    </source>
</evidence>
<keyword evidence="5" id="KW-1185">Reference proteome</keyword>
<dbReference type="InterPro" id="IPR010819">
    <property type="entry name" value="AGE/CE"/>
</dbReference>
<dbReference type="OrthoDB" id="9806359at2"/>
<evidence type="ECO:0000256" key="1">
    <source>
        <dbReference type="ARBA" id="ARBA00008558"/>
    </source>
</evidence>
<dbReference type="AlphaFoldDB" id="A0A1H9WLI0"/>
<dbReference type="PANTHER" id="PTHR15108">
    <property type="entry name" value="N-ACYLGLUCOSAMINE-2-EPIMERASE"/>
    <property type="match status" value="1"/>
</dbReference>
<evidence type="ECO:0000256" key="3">
    <source>
        <dbReference type="SAM" id="MobiDB-lite"/>
    </source>
</evidence>
<keyword evidence="2" id="KW-0413">Isomerase</keyword>
<dbReference type="STRING" id="587636.SAMN05216199_3007"/>
<comment type="similarity">
    <text evidence="1">Belongs to the N-acylglucosamine 2-epimerase family.</text>
</comment>
<feature type="compositionally biased region" description="Basic and acidic residues" evidence="3">
    <location>
        <begin position="1"/>
        <end position="10"/>
    </location>
</feature>
<dbReference type="InterPro" id="IPR012341">
    <property type="entry name" value="6hp_glycosidase-like_sf"/>
</dbReference>
<evidence type="ECO:0000313" key="4">
    <source>
        <dbReference type="EMBL" id="SES34694.1"/>
    </source>
</evidence>
<dbReference type="RefSeq" id="WP_091759683.1">
    <property type="nucleotide sequence ID" value="NZ_FOHB01000005.1"/>
</dbReference>
<organism evidence="4 5">
    <name type="scientific">Pedococcus cremeus</name>
    <dbReference type="NCBI Taxonomy" id="587636"/>
    <lineage>
        <taxon>Bacteria</taxon>
        <taxon>Bacillati</taxon>
        <taxon>Actinomycetota</taxon>
        <taxon>Actinomycetes</taxon>
        <taxon>Micrococcales</taxon>
        <taxon>Intrasporangiaceae</taxon>
        <taxon>Pedococcus</taxon>
    </lineage>
</organism>
<name>A0A1H9WLI0_9MICO</name>
<gene>
    <name evidence="4" type="ORF">SAMN05216199_3007</name>
</gene>
<protein>
    <submittedName>
        <fullName evidence="4">Mannose or cellobiose epimerase, N-acyl-D-glucosamine 2-epimerase family</fullName>
    </submittedName>
</protein>
<dbReference type="Gene3D" id="1.50.10.10">
    <property type="match status" value="1"/>
</dbReference>
<dbReference type="SUPFAM" id="SSF48208">
    <property type="entry name" value="Six-hairpin glycosidases"/>
    <property type="match status" value="1"/>
</dbReference>
<dbReference type="InterPro" id="IPR008928">
    <property type="entry name" value="6-hairpin_glycosidase_sf"/>
</dbReference>
<dbReference type="GO" id="GO:0016853">
    <property type="term" value="F:isomerase activity"/>
    <property type="evidence" value="ECO:0007669"/>
    <property type="project" value="UniProtKB-KW"/>
</dbReference>
<dbReference type="Pfam" id="PF07221">
    <property type="entry name" value="GlcNAc_2-epim"/>
    <property type="match status" value="1"/>
</dbReference>
<accession>A0A1H9WLI0</accession>
<dbReference type="GO" id="GO:0005975">
    <property type="term" value="P:carbohydrate metabolic process"/>
    <property type="evidence" value="ECO:0007669"/>
    <property type="project" value="InterPro"/>
</dbReference>